<dbReference type="InterPro" id="IPR055417">
    <property type="entry name" value="UFD1_N1"/>
</dbReference>
<dbReference type="Gene3D" id="2.40.40.50">
    <property type="entry name" value="Ubiquitin fusion degradation protein UFD1, N-terminal domain"/>
    <property type="match status" value="1"/>
</dbReference>
<sequence length="384" mass="41069">MWGGFGGMGGAGFGRSHRFEEQYHCYSVSFADKAHLEKGDKILLPPSAFDTLARLNVDYPMLFRLSAETNQTTHCGVLEFTAEEGSCYIPYWMMQNLLIQEGDVITVANVSLPKATMIKLKPQHVDFLDISNPKAVLEFALRNYTCVTKGDVIQIPYNNKNYQFELREVKPQDAACIVETDCNLEFDAPVGYKEPAPSSMGSAASSLKPDGPRSECPSPTTASSASSVTDMGDDNNNTNNDSPTGIRIVNGKIIRPDEAAANGGPTTSMMATKSGETGVQPNAAIPEKAPEVDYWAVNVGAGQGARLDGKKPAELQDAQGNVVDVRKLRAEAAARRAAEAAAAGSAMASTAGKPLPVNPSHRRHPPRPLPNPNAKTASGTNFRG</sequence>
<feature type="compositionally biased region" description="Polar residues" evidence="3">
    <location>
        <begin position="264"/>
        <end position="277"/>
    </location>
</feature>
<evidence type="ECO:0000256" key="1">
    <source>
        <dbReference type="ARBA" id="ARBA00006043"/>
    </source>
</evidence>
<accession>A0A9N8H7E3</accession>
<proteinExistence type="inferred from homology"/>
<dbReference type="EMBL" id="CAICTM010000175">
    <property type="protein sequence ID" value="CAB9503786.1"/>
    <property type="molecule type" value="Genomic_DNA"/>
</dbReference>
<evidence type="ECO:0000259" key="4">
    <source>
        <dbReference type="Pfam" id="PF03152"/>
    </source>
</evidence>
<dbReference type="FunFam" id="2.40.40.50:FF:000001">
    <property type="entry name" value="Ubiquitin fusion degradation protein 1 homolog"/>
    <property type="match status" value="1"/>
</dbReference>
<reference evidence="6" key="1">
    <citation type="submission" date="2020-06" db="EMBL/GenBank/DDBJ databases">
        <authorList>
            <consortium name="Plant Systems Biology data submission"/>
        </authorList>
    </citation>
    <scope>NUCLEOTIDE SEQUENCE</scope>
    <source>
        <strain evidence="6">D6</strain>
    </source>
</reference>
<dbReference type="InterPro" id="IPR004854">
    <property type="entry name" value="Ufd1-like"/>
</dbReference>
<dbReference type="PANTHER" id="PTHR12555">
    <property type="entry name" value="UBIQUITIN FUSION DEGRADATON PROTEIN 1"/>
    <property type="match status" value="1"/>
</dbReference>
<feature type="compositionally biased region" description="Low complexity" evidence="3">
    <location>
        <begin position="339"/>
        <end position="352"/>
    </location>
</feature>
<name>A0A9N8H7E3_9STRA</name>
<dbReference type="PANTHER" id="PTHR12555:SF13">
    <property type="entry name" value="UBIQUITIN RECOGNITION FACTOR IN ER-ASSOCIATED DEGRADATION PROTEIN 1"/>
    <property type="match status" value="1"/>
</dbReference>
<feature type="compositionally biased region" description="Low complexity" evidence="3">
    <location>
        <begin position="195"/>
        <end position="209"/>
    </location>
</feature>
<evidence type="ECO:0000313" key="6">
    <source>
        <dbReference type="EMBL" id="CAB9503786.1"/>
    </source>
</evidence>
<dbReference type="AlphaFoldDB" id="A0A9N8H7E3"/>
<dbReference type="GO" id="GO:0006511">
    <property type="term" value="P:ubiquitin-dependent protein catabolic process"/>
    <property type="evidence" value="ECO:0007669"/>
    <property type="project" value="InterPro"/>
</dbReference>
<feature type="domain" description="Ubiquitin fusion degradation protein UFD1 N-terminal subdomain 2" evidence="5">
    <location>
        <begin position="114"/>
        <end position="189"/>
    </location>
</feature>
<feature type="compositionally biased region" description="Polar residues" evidence="3">
    <location>
        <begin position="374"/>
        <end position="384"/>
    </location>
</feature>
<evidence type="ECO:0000259" key="5">
    <source>
        <dbReference type="Pfam" id="PF24842"/>
    </source>
</evidence>
<dbReference type="Proteomes" id="UP001153069">
    <property type="component" value="Unassembled WGS sequence"/>
</dbReference>
<feature type="domain" description="Ubiquitin fusion degradation protein UFD1 N-terminal subdomain 1" evidence="4">
    <location>
        <begin position="19"/>
        <end position="113"/>
    </location>
</feature>
<gene>
    <name evidence="6" type="ORF">SEMRO_176_G077410.1</name>
</gene>
<dbReference type="Pfam" id="PF24842">
    <property type="entry name" value="UFD1_N2"/>
    <property type="match status" value="1"/>
</dbReference>
<protein>
    <submittedName>
        <fullName evidence="6">Ubiquitin recognition factor in ER-associated degradation protein 1</fullName>
    </submittedName>
</protein>
<evidence type="ECO:0000256" key="2">
    <source>
        <dbReference type="ARBA" id="ARBA00022786"/>
    </source>
</evidence>
<feature type="region of interest" description="Disordered" evidence="3">
    <location>
        <begin position="335"/>
        <end position="384"/>
    </location>
</feature>
<dbReference type="Pfam" id="PF03152">
    <property type="entry name" value="UFD1_N1"/>
    <property type="match status" value="1"/>
</dbReference>
<evidence type="ECO:0000313" key="7">
    <source>
        <dbReference type="Proteomes" id="UP001153069"/>
    </source>
</evidence>
<organism evidence="6 7">
    <name type="scientific">Seminavis robusta</name>
    <dbReference type="NCBI Taxonomy" id="568900"/>
    <lineage>
        <taxon>Eukaryota</taxon>
        <taxon>Sar</taxon>
        <taxon>Stramenopiles</taxon>
        <taxon>Ochrophyta</taxon>
        <taxon>Bacillariophyta</taxon>
        <taxon>Bacillariophyceae</taxon>
        <taxon>Bacillariophycidae</taxon>
        <taxon>Naviculales</taxon>
        <taxon>Naviculaceae</taxon>
        <taxon>Seminavis</taxon>
    </lineage>
</organism>
<dbReference type="InterPro" id="IPR042299">
    <property type="entry name" value="Ufd1-like_Nn"/>
</dbReference>
<dbReference type="InterPro" id="IPR055418">
    <property type="entry name" value="UFD1_N2"/>
</dbReference>
<comment type="caution">
    <text evidence="6">The sequence shown here is derived from an EMBL/GenBank/DDBJ whole genome shotgun (WGS) entry which is preliminary data.</text>
</comment>
<dbReference type="OrthoDB" id="422728at2759"/>
<evidence type="ECO:0000256" key="3">
    <source>
        <dbReference type="SAM" id="MobiDB-lite"/>
    </source>
</evidence>
<feature type="compositionally biased region" description="Low complexity" evidence="3">
    <location>
        <begin position="217"/>
        <end position="227"/>
    </location>
</feature>
<dbReference type="GO" id="GO:0036503">
    <property type="term" value="P:ERAD pathway"/>
    <property type="evidence" value="ECO:0007669"/>
    <property type="project" value="TreeGrafter"/>
</dbReference>
<feature type="region of interest" description="Disordered" evidence="3">
    <location>
        <begin position="195"/>
        <end position="277"/>
    </location>
</feature>
<comment type="similarity">
    <text evidence="1">Belongs to the UFD1 family.</text>
</comment>
<dbReference type="GO" id="GO:0034098">
    <property type="term" value="C:VCP-NPL4-UFD1 AAA ATPase complex"/>
    <property type="evidence" value="ECO:0007669"/>
    <property type="project" value="TreeGrafter"/>
</dbReference>
<dbReference type="GO" id="GO:0031593">
    <property type="term" value="F:polyubiquitin modification-dependent protein binding"/>
    <property type="evidence" value="ECO:0007669"/>
    <property type="project" value="TreeGrafter"/>
</dbReference>
<dbReference type="Gene3D" id="3.10.330.10">
    <property type="match status" value="1"/>
</dbReference>
<keyword evidence="2" id="KW-0833">Ubl conjugation pathway</keyword>
<keyword evidence="7" id="KW-1185">Reference proteome</keyword>